<dbReference type="InterPro" id="IPR036388">
    <property type="entry name" value="WH-like_DNA-bd_sf"/>
</dbReference>
<organism evidence="6 7">
    <name type="scientific">Photobacterium profundum 3TCK</name>
    <dbReference type="NCBI Taxonomy" id="314280"/>
    <lineage>
        <taxon>Bacteria</taxon>
        <taxon>Pseudomonadati</taxon>
        <taxon>Pseudomonadota</taxon>
        <taxon>Gammaproteobacteria</taxon>
        <taxon>Vibrionales</taxon>
        <taxon>Vibrionaceae</taxon>
        <taxon>Photobacterium</taxon>
    </lineage>
</organism>
<dbReference type="PANTHER" id="PTHR30118">
    <property type="entry name" value="HTH-TYPE TRANSCRIPTIONAL REGULATOR LEUO-RELATED"/>
    <property type="match status" value="1"/>
</dbReference>
<dbReference type="Gene3D" id="1.10.10.10">
    <property type="entry name" value="Winged helix-like DNA-binding domain superfamily/Winged helix DNA-binding domain"/>
    <property type="match status" value="1"/>
</dbReference>
<sequence>MNKEKNLDLNLLRVFDAVMKVGSVNGAAEQLEMSAPAVSNALNRLRDNYHDPLFSRQGRGIVPTAFAFGLHADIKEPLAYLLGQSIHREAFDPRTSHRSFHLSSHKDIDILLLPALEHYLRKYAPHVTLKMNIGHTDETARQTDLQMRKADLILATVPMSAAGYQNTCLFELPLVVVCRTDHPRVGEKLTMNQFFAESHILWKTQRHNTQTLDSLSKDILPERRIAYESDSVFMSMMLASKTDWLCVVSALHAELLQDFPNLKALPLPMEVKPLPIYMTWHQSIHSDQGHQWLKQALLSASRPLGASTDL</sequence>
<keyword evidence="2" id="KW-0805">Transcription regulation</keyword>
<evidence type="ECO:0000256" key="4">
    <source>
        <dbReference type="ARBA" id="ARBA00023163"/>
    </source>
</evidence>
<evidence type="ECO:0000313" key="6">
    <source>
        <dbReference type="EMBL" id="EAS44074.1"/>
    </source>
</evidence>
<evidence type="ECO:0000256" key="1">
    <source>
        <dbReference type="ARBA" id="ARBA00009437"/>
    </source>
</evidence>
<keyword evidence="4" id="KW-0804">Transcription</keyword>
<evidence type="ECO:0000256" key="3">
    <source>
        <dbReference type="ARBA" id="ARBA00023125"/>
    </source>
</evidence>
<dbReference type="GO" id="GO:0003700">
    <property type="term" value="F:DNA-binding transcription factor activity"/>
    <property type="evidence" value="ECO:0007669"/>
    <property type="project" value="InterPro"/>
</dbReference>
<evidence type="ECO:0000256" key="2">
    <source>
        <dbReference type="ARBA" id="ARBA00023015"/>
    </source>
</evidence>
<feature type="domain" description="HTH lysR-type" evidence="5">
    <location>
        <begin position="7"/>
        <end position="64"/>
    </location>
</feature>
<comment type="caution">
    <text evidence="6">The sequence shown here is derived from an EMBL/GenBank/DDBJ whole genome shotgun (WGS) entry which is preliminary data.</text>
</comment>
<gene>
    <name evidence="6" type="ORF">P3TCK_12836</name>
</gene>
<dbReference type="InterPro" id="IPR036390">
    <property type="entry name" value="WH_DNA-bd_sf"/>
</dbReference>
<comment type="similarity">
    <text evidence="1">Belongs to the LysR transcriptional regulatory family.</text>
</comment>
<proteinExistence type="inferred from homology"/>
<dbReference type="GO" id="GO:0003677">
    <property type="term" value="F:DNA binding"/>
    <property type="evidence" value="ECO:0007669"/>
    <property type="project" value="UniProtKB-KW"/>
</dbReference>
<evidence type="ECO:0000313" key="7">
    <source>
        <dbReference type="Proteomes" id="UP000003789"/>
    </source>
</evidence>
<dbReference type="SUPFAM" id="SSF46785">
    <property type="entry name" value="Winged helix' DNA-binding domain"/>
    <property type="match status" value="1"/>
</dbReference>
<dbReference type="OrthoDB" id="8839911at2"/>
<dbReference type="RefSeq" id="WP_006230589.1">
    <property type="nucleotide sequence ID" value="NZ_CH724134.1"/>
</dbReference>
<accession>Q1Z5X0</accession>
<name>Q1Z5X0_9GAMM</name>
<evidence type="ECO:0000259" key="5">
    <source>
        <dbReference type="PROSITE" id="PS50931"/>
    </source>
</evidence>
<reference evidence="6 7" key="1">
    <citation type="submission" date="2006-03" db="EMBL/GenBank/DDBJ databases">
        <authorList>
            <person name="Bartlett D.H."/>
            <person name="Valle G."/>
            <person name="Lauro F.M."/>
            <person name="Vezzi A."/>
            <person name="Simonato F."/>
            <person name="Eloe E."/>
            <person name="Vitulo N."/>
            <person name="Stratton T.K."/>
            <person name="D'angelo M."/>
            <person name="Ferriera S."/>
            <person name="Johnson J."/>
            <person name="Kravitz S."/>
            <person name="Beeson K."/>
            <person name="Sutton G."/>
            <person name="Rogers Y."/>
            <person name="Friedman R."/>
            <person name="Frazier M."/>
            <person name="Venter J.C."/>
        </authorList>
    </citation>
    <scope>NUCLEOTIDE SEQUENCE [LARGE SCALE GENOMIC DNA]</scope>
    <source>
        <strain evidence="6 7">3TCK</strain>
    </source>
</reference>
<dbReference type="AlphaFoldDB" id="Q1Z5X0"/>
<dbReference type="InterPro" id="IPR005119">
    <property type="entry name" value="LysR_subst-bd"/>
</dbReference>
<dbReference type="Pfam" id="PF03466">
    <property type="entry name" value="LysR_substrate"/>
    <property type="match status" value="1"/>
</dbReference>
<dbReference type="PROSITE" id="PS50931">
    <property type="entry name" value="HTH_LYSR"/>
    <property type="match status" value="1"/>
</dbReference>
<dbReference type="EMBL" id="AAPH01000007">
    <property type="protein sequence ID" value="EAS44074.1"/>
    <property type="molecule type" value="Genomic_DNA"/>
</dbReference>
<dbReference type="Pfam" id="PF00126">
    <property type="entry name" value="HTH_1"/>
    <property type="match status" value="1"/>
</dbReference>
<protein>
    <submittedName>
        <fullName evidence="6">Transcriptional regulator</fullName>
    </submittedName>
</protein>
<dbReference type="InterPro" id="IPR050389">
    <property type="entry name" value="LysR-type_TF"/>
</dbReference>
<dbReference type="Gene3D" id="3.40.190.10">
    <property type="entry name" value="Periplasmic binding protein-like II"/>
    <property type="match status" value="2"/>
</dbReference>
<dbReference type="Proteomes" id="UP000003789">
    <property type="component" value="Unassembled WGS sequence"/>
</dbReference>
<keyword evidence="3" id="KW-0238">DNA-binding</keyword>
<dbReference type="HOGENOM" id="CLU_039613_39_0_6"/>
<dbReference type="PANTHER" id="PTHR30118:SF6">
    <property type="entry name" value="HTH-TYPE TRANSCRIPTIONAL REGULATOR LEUO"/>
    <property type="match status" value="1"/>
</dbReference>
<dbReference type="InterPro" id="IPR000847">
    <property type="entry name" value="LysR_HTH_N"/>
</dbReference>
<dbReference type="SUPFAM" id="SSF53850">
    <property type="entry name" value="Periplasmic binding protein-like II"/>
    <property type="match status" value="1"/>
</dbReference>